<name>A0A388JWC6_CHABU</name>
<sequence>MLTSGPTETGDRQYSPRRSDPRRAYSPQRKDRELRDKVVELSKGVASIKEHFDAIQAKKVAEKARCKSEREKKQEEELRRQEEEEARRAQEELRRAEKKRKREEKAKREANLRAEMKKDVTMHAALLMSEIKDDWINQWKTEVLSTLAVGLGDVKGQKKVACNSESDHYSEESGEDSDTSVTQDLSVKASKLCITEKRKREDDVVLENSPPMEFPSKRTPQRVAGRMQKENLRLTRARAKKMRTPISSKRKTPMKTPLSKLTKFARKKSPPSGRMTLASRILARLRYWDSIMHELKDCNADELQRFCKEEGIPYVGKVDTIFDLAEHRAQQYATVPPQAEVIRIADSTDVCTSDSGETKE</sequence>
<gene>
    <name evidence="2" type="ORF">CBR_g29312</name>
</gene>
<comment type="caution">
    <text evidence="2">The sequence shown here is derived from an EMBL/GenBank/DDBJ whole genome shotgun (WGS) entry which is preliminary data.</text>
</comment>
<keyword evidence="3" id="KW-1185">Reference proteome</keyword>
<dbReference type="Gramene" id="GBG62111">
    <property type="protein sequence ID" value="GBG62111"/>
    <property type="gene ID" value="CBR_g29312"/>
</dbReference>
<feature type="region of interest" description="Disordered" evidence="1">
    <location>
        <begin position="201"/>
        <end position="226"/>
    </location>
</feature>
<feature type="compositionally biased region" description="Basic and acidic residues" evidence="1">
    <location>
        <begin position="59"/>
        <end position="95"/>
    </location>
</feature>
<evidence type="ECO:0000313" key="3">
    <source>
        <dbReference type="Proteomes" id="UP000265515"/>
    </source>
</evidence>
<protein>
    <submittedName>
        <fullName evidence="2">Uncharacterized protein</fullName>
    </submittedName>
</protein>
<evidence type="ECO:0000256" key="1">
    <source>
        <dbReference type="SAM" id="MobiDB-lite"/>
    </source>
</evidence>
<feature type="region of interest" description="Disordered" evidence="1">
    <location>
        <begin position="155"/>
        <end position="184"/>
    </location>
</feature>
<dbReference type="EMBL" id="BFEA01000026">
    <property type="protein sequence ID" value="GBG62111.1"/>
    <property type="molecule type" value="Genomic_DNA"/>
</dbReference>
<reference evidence="2 3" key="1">
    <citation type="journal article" date="2018" name="Cell">
        <title>The Chara Genome: Secondary Complexity and Implications for Plant Terrestrialization.</title>
        <authorList>
            <person name="Nishiyama T."/>
            <person name="Sakayama H."/>
            <person name="Vries J.D."/>
            <person name="Buschmann H."/>
            <person name="Saint-Marcoux D."/>
            <person name="Ullrich K.K."/>
            <person name="Haas F.B."/>
            <person name="Vanderstraeten L."/>
            <person name="Becker D."/>
            <person name="Lang D."/>
            <person name="Vosolsobe S."/>
            <person name="Rombauts S."/>
            <person name="Wilhelmsson P.K.I."/>
            <person name="Janitza P."/>
            <person name="Kern R."/>
            <person name="Heyl A."/>
            <person name="Rumpler F."/>
            <person name="Villalobos L.I.A.C."/>
            <person name="Clay J.M."/>
            <person name="Skokan R."/>
            <person name="Toyoda A."/>
            <person name="Suzuki Y."/>
            <person name="Kagoshima H."/>
            <person name="Schijlen E."/>
            <person name="Tajeshwar N."/>
            <person name="Catarino B."/>
            <person name="Hetherington A.J."/>
            <person name="Saltykova A."/>
            <person name="Bonnot C."/>
            <person name="Breuninger H."/>
            <person name="Symeonidi A."/>
            <person name="Radhakrishnan G.V."/>
            <person name="Van Nieuwerburgh F."/>
            <person name="Deforce D."/>
            <person name="Chang C."/>
            <person name="Karol K.G."/>
            <person name="Hedrich R."/>
            <person name="Ulvskov P."/>
            <person name="Glockner G."/>
            <person name="Delwiche C.F."/>
            <person name="Petrasek J."/>
            <person name="Van de Peer Y."/>
            <person name="Friml J."/>
            <person name="Beilby M."/>
            <person name="Dolan L."/>
            <person name="Kohara Y."/>
            <person name="Sugano S."/>
            <person name="Fujiyama A."/>
            <person name="Delaux P.-M."/>
            <person name="Quint M."/>
            <person name="TheiBen G."/>
            <person name="Hagemann M."/>
            <person name="Harholt J."/>
            <person name="Dunand C."/>
            <person name="Zachgo S."/>
            <person name="Langdale J."/>
            <person name="Maumus F."/>
            <person name="Straeten D.V.D."/>
            <person name="Gould S.B."/>
            <person name="Rensing S.A."/>
        </authorList>
    </citation>
    <scope>NUCLEOTIDE SEQUENCE [LARGE SCALE GENOMIC DNA]</scope>
    <source>
        <strain evidence="2 3">S276</strain>
    </source>
</reference>
<accession>A0A388JWC6</accession>
<dbReference type="Proteomes" id="UP000265515">
    <property type="component" value="Unassembled WGS sequence"/>
</dbReference>
<dbReference type="AlphaFoldDB" id="A0A388JWC6"/>
<feature type="compositionally biased region" description="Basic and acidic residues" evidence="1">
    <location>
        <begin position="17"/>
        <end position="36"/>
    </location>
</feature>
<organism evidence="2 3">
    <name type="scientific">Chara braunii</name>
    <name type="common">Braun's stonewort</name>
    <dbReference type="NCBI Taxonomy" id="69332"/>
    <lineage>
        <taxon>Eukaryota</taxon>
        <taxon>Viridiplantae</taxon>
        <taxon>Streptophyta</taxon>
        <taxon>Charophyceae</taxon>
        <taxon>Charales</taxon>
        <taxon>Characeae</taxon>
        <taxon>Chara</taxon>
    </lineage>
</organism>
<feature type="region of interest" description="Disordered" evidence="1">
    <location>
        <begin position="1"/>
        <end position="36"/>
    </location>
</feature>
<proteinExistence type="predicted"/>
<feature type="region of interest" description="Disordered" evidence="1">
    <location>
        <begin position="59"/>
        <end position="110"/>
    </location>
</feature>
<evidence type="ECO:0000313" key="2">
    <source>
        <dbReference type="EMBL" id="GBG62111.1"/>
    </source>
</evidence>